<proteinExistence type="predicted"/>
<dbReference type="GO" id="GO:0003924">
    <property type="term" value="F:GTPase activity"/>
    <property type="evidence" value="ECO:0007669"/>
    <property type="project" value="InterPro"/>
</dbReference>
<dbReference type="SUPFAM" id="SSF52540">
    <property type="entry name" value="P-loop containing nucleoside triphosphate hydrolases"/>
    <property type="match status" value="1"/>
</dbReference>
<dbReference type="InterPro" id="IPR006169">
    <property type="entry name" value="GTP1_OBG_dom"/>
</dbReference>
<comment type="caution">
    <text evidence="5">The sequence shown here is derived from an EMBL/GenBank/DDBJ whole genome shotgun (WGS) entry which is preliminary data.</text>
</comment>
<keyword evidence="1" id="KW-0547">Nucleotide-binding</keyword>
<organism evidence="5 6">
    <name type="scientific">Armadillidium nasatum</name>
    <dbReference type="NCBI Taxonomy" id="96803"/>
    <lineage>
        <taxon>Eukaryota</taxon>
        <taxon>Metazoa</taxon>
        <taxon>Ecdysozoa</taxon>
        <taxon>Arthropoda</taxon>
        <taxon>Crustacea</taxon>
        <taxon>Multicrustacea</taxon>
        <taxon>Malacostraca</taxon>
        <taxon>Eumalacostraca</taxon>
        <taxon>Peracarida</taxon>
        <taxon>Isopoda</taxon>
        <taxon>Oniscidea</taxon>
        <taxon>Crinocheta</taxon>
        <taxon>Armadillidiidae</taxon>
        <taxon>Armadillidium</taxon>
    </lineage>
</organism>
<sequence length="280" mass="30716">MSKTKYTRNLIDAIRLYVKAGSGGNGHPKFGGIGGRGGDVFVEGVKNQKLEKLKKPRGEKRQFAAESGKASQAHRIYGQNGEHLVIPAPLGTMVQTDLGLTLGDIIEEGEKILVARGGSGGNPDNNFFGQPGEKHHIQLLLKLIADIGLVGFPNAVTTLEPTVGMLKFDDSRMISMADLPGLIEGAWINKGMGHKFLRHVERTKLMLFVVDVEGFQLGPTYPRRSPIETVILLNKELELYQPELIEKPAALVFNKMDKINSKEELDALKDQLLNIKVSLN</sequence>
<feature type="domain" description="OBG-type G" evidence="3">
    <location>
        <begin position="157"/>
        <end position="280"/>
    </location>
</feature>
<evidence type="ECO:0000256" key="1">
    <source>
        <dbReference type="ARBA" id="ARBA00022741"/>
    </source>
</evidence>
<dbReference type="OrthoDB" id="347018at2759"/>
<evidence type="ECO:0000313" key="5">
    <source>
        <dbReference type="EMBL" id="KAB7505073.1"/>
    </source>
</evidence>
<dbReference type="SUPFAM" id="SSF82051">
    <property type="entry name" value="Obg GTP-binding protein N-terminal domain"/>
    <property type="match status" value="1"/>
</dbReference>
<dbReference type="GO" id="GO:0005525">
    <property type="term" value="F:GTP binding"/>
    <property type="evidence" value="ECO:0007669"/>
    <property type="project" value="UniProtKB-KW"/>
</dbReference>
<evidence type="ECO:0000256" key="2">
    <source>
        <dbReference type="ARBA" id="ARBA00023134"/>
    </source>
</evidence>
<accession>A0A5N5TEJ6</accession>
<dbReference type="InterPro" id="IPR036726">
    <property type="entry name" value="GTP1_OBG_dom_sf"/>
</dbReference>
<feature type="domain" description="Obg" evidence="4">
    <location>
        <begin position="8"/>
        <end position="144"/>
    </location>
</feature>
<evidence type="ECO:0000259" key="3">
    <source>
        <dbReference type="PROSITE" id="PS51710"/>
    </source>
</evidence>
<dbReference type="InterPro" id="IPR045086">
    <property type="entry name" value="OBG_GTPase"/>
</dbReference>
<reference evidence="5 6" key="1">
    <citation type="journal article" date="2019" name="PLoS Biol.">
        <title>Sex chromosomes control vertical transmission of feminizing Wolbachia symbionts in an isopod.</title>
        <authorList>
            <person name="Becking T."/>
            <person name="Chebbi M.A."/>
            <person name="Giraud I."/>
            <person name="Moumen B."/>
            <person name="Laverre T."/>
            <person name="Caubet Y."/>
            <person name="Peccoud J."/>
            <person name="Gilbert C."/>
            <person name="Cordaux R."/>
        </authorList>
    </citation>
    <scope>NUCLEOTIDE SEQUENCE [LARGE SCALE GENOMIC DNA]</scope>
    <source>
        <strain evidence="5">ANa2</strain>
        <tissue evidence="5">Whole body excluding digestive tract and cuticle</tissue>
    </source>
</reference>
<dbReference type="AlphaFoldDB" id="A0A5N5TEJ6"/>
<dbReference type="Pfam" id="PF01926">
    <property type="entry name" value="MMR_HSR1"/>
    <property type="match status" value="1"/>
</dbReference>
<dbReference type="InterPro" id="IPR031167">
    <property type="entry name" value="G_OBG"/>
</dbReference>
<keyword evidence="6" id="KW-1185">Reference proteome</keyword>
<evidence type="ECO:0000313" key="6">
    <source>
        <dbReference type="Proteomes" id="UP000326759"/>
    </source>
</evidence>
<dbReference type="Pfam" id="PF01018">
    <property type="entry name" value="GTP1_OBG"/>
    <property type="match status" value="1"/>
</dbReference>
<dbReference type="GO" id="GO:0005739">
    <property type="term" value="C:mitochondrion"/>
    <property type="evidence" value="ECO:0007669"/>
    <property type="project" value="TreeGrafter"/>
</dbReference>
<dbReference type="Gene3D" id="3.40.50.300">
    <property type="entry name" value="P-loop containing nucleotide triphosphate hydrolases"/>
    <property type="match status" value="1"/>
</dbReference>
<dbReference type="EMBL" id="SEYY01001860">
    <property type="protein sequence ID" value="KAB7505073.1"/>
    <property type="molecule type" value="Genomic_DNA"/>
</dbReference>
<evidence type="ECO:0000259" key="4">
    <source>
        <dbReference type="PROSITE" id="PS51883"/>
    </source>
</evidence>
<dbReference type="Proteomes" id="UP000326759">
    <property type="component" value="Unassembled WGS sequence"/>
</dbReference>
<dbReference type="Gene3D" id="2.70.210.12">
    <property type="entry name" value="GTP1/OBG domain"/>
    <property type="match status" value="1"/>
</dbReference>
<dbReference type="PROSITE" id="PS51710">
    <property type="entry name" value="G_OBG"/>
    <property type="match status" value="1"/>
</dbReference>
<dbReference type="PANTHER" id="PTHR11702:SF43">
    <property type="entry name" value="GTP-BINDING PROTEIN 10"/>
    <property type="match status" value="1"/>
</dbReference>
<gene>
    <name evidence="5" type="ORF">Anas_12668</name>
</gene>
<dbReference type="InterPro" id="IPR027417">
    <property type="entry name" value="P-loop_NTPase"/>
</dbReference>
<dbReference type="GO" id="GO:0042254">
    <property type="term" value="P:ribosome biogenesis"/>
    <property type="evidence" value="ECO:0007669"/>
    <property type="project" value="UniProtKB-UniRule"/>
</dbReference>
<protein>
    <submittedName>
        <fullName evidence="5">GTP-binding protein 10</fullName>
    </submittedName>
</protein>
<keyword evidence="2" id="KW-0342">GTP-binding</keyword>
<name>A0A5N5TEJ6_9CRUS</name>
<dbReference type="PANTHER" id="PTHR11702">
    <property type="entry name" value="DEVELOPMENTALLY REGULATED GTP-BINDING PROTEIN-RELATED"/>
    <property type="match status" value="1"/>
</dbReference>
<dbReference type="PROSITE" id="PS51883">
    <property type="entry name" value="OBG"/>
    <property type="match status" value="1"/>
</dbReference>
<dbReference type="InterPro" id="IPR006073">
    <property type="entry name" value="GTP-bd"/>
</dbReference>